<proteinExistence type="predicted"/>
<organism evidence="1 2">
    <name type="scientific">Heterorhabditis bacteriophora</name>
    <name type="common">Entomopathogenic nematode worm</name>
    <dbReference type="NCBI Taxonomy" id="37862"/>
    <lineage>
        <taxon>Eukaryota</taxon>
        <taxon>Metazoa</taxon>
        <taxon>Ecdysozoa</taxon>
        <taxon>Nematoda</taxon>
        <taxon>Chromadorea</taxon>
        <taxon>Rhabditida</taxon>
        <taxon>Rhabditina</taxon>
        <taxon>Rhabditomorpha</taxon>
        <taxon>Strongyloidea</taxon>
        <taxon>Heterorhabditidae</taxon>
        <taxon>Heterorhabditis</taxon>
    </lineage>
</organism>
<evidence type="ECO:0000313" key="1">
    <source>
        <dbReference type="Proteomes" id="UP000095283"/>
    </source>
</evidence>
<dbReference type="WBParaSite" id="Hba_20104">
    <property type="protein sequence ID" value="Hba_20104"/>
    <property type="gene ID" value="Hba_20104"/>
</dbReference>
<keyword evidence="1" id="KW-1185">Reference proteome</keyword>
<reference evidence="2" key="1">
    <citation type="submission" date="2016-11" db="UniProtKB">
        <authorList>
            <consortium name="WormBaseParasite"/>
        </authorList>
    </citation>
    <scope>IDENTIFICATION</scope>
</reference>
<protein>
    <submittedName>
        <fullName evidence="2">Secreted protein</fullName>
    </submittedName>
</protein>
<accession>A0A1I7XQN2</accession>
<dbReference type="AlphaFoldDB" id="A0A1I7XQN2"/>
<name>A0A1I7XQN2_HETBA</name>
<dbReference type="Proteomes" id="UP000095283">
    <property type="component" value="Unplaced"/>
</dbReference>
<sequence length="69" mass="7863">MSDTDIFIEQLNLILILYTIGPGTLRHTYKTILRITTTIEQLNPNTTDDSFSGFCIYFLAGHKSFIECC</sequence>
<evidence type="ECO:0000313" key="2">
    <source>
        <dbReference type="WBParaSite" id="Hba_20104"/>
    </source>
</evidence>